<evidence type="ECO:0000313" key="2">
    <source>
        <dbReference type="Proteomes" id="UP001501176"/>
    </source>
</evidence>
<reference evidence="2" key="1">
    <citation type="journal article" date="2019" name="Int. J. Syst. Evol. Microbiol.">
        <title>The Global Catalogue of Microorganisms (GCM) 10K type strain sequencing project: providing services to taxonomists for standard genome sequencing and annotation.</title>
        <authorList>
            <consortium name="The Broad Institute Genomics Platform"/>
            <consortium name="The Broad Institute Genome Sequencing Center for Infectious Disease"/>
            <person name="Wu L."/>
            <person name="Ma J."/>
        </authorList>
    </citation>
    <scope>NUCLEOTIDE SEQUENCE [LARGE SCALE GENOMIC DNA]</scope>
    <source>
        <strain evidence="2">JCM 16240</strain>
    </source>
</reference>
<gene>
    <name evidence="1" type="ORF">GCM10009125_27950</name>
</gene>
<protein>
    <submittedName>
        <fullName evidence="1">Uncharacterized protein</fullName>
    </submittedName>
</protein>
<evidence type="ECO:0000313" key="1">
    <source>
        <dbReference type="EMBL" id="GAA0237470.1"/>
    </source>
</evidence>
<proteinExistence type="predicted"/>
<dbReference type="Proteomes" id="UP001501176">
    <property type="component" value="Unassembled WGS sequence"/>
</dbReference>
<keyword evidence="2" id="KW-1185">Reference proteome</keyword>
<dbReference type="EMBL" id="BAAAFN010000020">
    <property type="protein sequence ID" value="GAA0237470.1"/>
    <property type="molecule type" value="Genomic_DNA"/>
</dbReference>
<sequence>MEVGKFYNVVFSTGRYEIEYENNVECIKKTPKSYRVKRVDGTTRLIVQDLILELKEVSGLTGK</sequence>
<accession>A0ABP3DND4</accession>
<organism evidence="1 2">
    <name type="scientific">Castellaniella daejeonensis</name>
    <dbReference type="NCBI Taxonomy" id="659013"/>
    <lineage>
        <taxon>Bacteria</taxon>
        <taxon>Pseudomonadati</taxon>
        <taxon>Pseudomonadota</taxon>
        <taxon>Betaproteobacteria</taxon>
        <taxon>Burkholderiales</taxon>
        <taxon>Alcaligenaceae</taxon>
        <taxon>Castellaniella</taxon>
    </lineage>
</organism>
<comment type="caution">
    <text evidence="1">The sequence shown here is derived from an EMBL/GenBank/DDBJ whole genome shotgun (WGS) entry which is preliminary data.</text>
</comment>
<name>A0ABP3DND4_9BURK</name>